<dbReference type="SMART" id="SM00418">
    <property type="entry name" value="HTH_ARSR"/>
    <property type="match status" value="1"/>
</dbReference>
<dbReference type="PANTHER" id="PTHR43132">
    <property type="entry name" value="ARSENICAL RESISTANCE OPERON REPRESSOR ARSR-RELATED"/>
    <property type="match status" value="1"/>
</dbReference>
<dbReference type="InterPro" id="IPR051011">
    <property type="entry name" value="Metal_resp_trans_reg"/>
</dbReference>
<dbReference type="InterPro" id="IPR001845">
    <property type="entry name" value="HTH_ArsR_DNA-bd_dom"/>
</dbReference>
<proteinExistence type="predicted"/>
<dbReference type="Pfam" id="PF01022">
    <property type="entry name" value="HTH_5"/>
    <property type="match status" value="1"/>
</dbReference>
<evidence type="ECO:0000256" key="3">
    <source>
        <dbReference type="ARBA" id="ARBA00023163"/>
    </source>
</evidence>
<evidence type="ECO:0000259" key="5">
    <source>
        <dbReference type="PROSITE" id="PS50987"/>
    </source>
</evidence>
<sequence>MGWWQVNADTLAGSRFVLSPYAETFACLKLLHAGVAAHPGERAWLAAHLPAYRARLAADPVTALLVGAGLGREWIADFLTPTPRDGETFEEALAQVRSAAPADVRAHLRLSLTGPLPAALRDRTDLAERAAGLLEYVWTRAVRPYWPRRRHVLEADVLARTTQVGREGWAAVLGTLRPGTRWLGGNRFQVNLQEYPPREVSGAELVLVPVTPQRHGWVSWDPAGSRYALVYPCAGVLADPGGARADRGLGPLLGRNRAALLVLLGSPLTTTQLTAVTGQSLGSVGRHLKVLREAGLVTRRRAGRAVLYARTAAGDVLVGAGTAGQADRGEPGGAGAAGQADRGEPGGAGAAGQAGRGEPGGAGAAGQAGRGGPGGAGAAGQAGRGAPGGADTTGASIRP</sequence>
<keyword evidence="7" id="KW-1185">Reference proteome</keyword>
<dbReference type="CDD" id="cd00090">
    <property type="entry name" value="HTH_ARSR"/>
    <property type="match status" value="1"/>
</dbReference>
<protein>
    <submittedName>
        <fullName evidence="6">Transcriptional regulator</fullName>
    </submittedName>
</protein>
<dbReference type="GO" id="GO:0003700">
    <property type="term" value="F:DNA-binding transcription factor activity"/>
    <property type="evidence" value="ECO:0007669"/>
    <property type="project" value="InterPro"/>
</dbReference>
<dbReference type="Proteomes" id="UP000623010">
    <property type="component" value="Unassembled WGS sequence"/>
</dbReference>
<evidence type="ECO:0000256" key="2">
    <source>
        <dbReference type="ARBA" id="ARBA00023125"/>
    </source>
</evidence>
<dbReference type="PANTHER" id="PTHR43132:SF6">
    <property type="entry name" value="HTH-TYPE TRANSCRIPTIONAL REPRESSOR CZRA"/>
    <property type="match status" value="1"/>
</dbReference>
<dbReference type="EMBL" id="BMWH01000025">
    <property type="protein sequence ID" value="GHA05627.1"/>
    <property type="molecule type" value="Genomic_DNA"/>
</dbReference>
<dbReference type="PROSITE" id="PS50987">
    <property type="entry name" value="HTH_ARSR_2"/>
    <property type="match status" value="1"/>
</dbReference>
<dbReference type="InterPro" id="IPR036388">
    <property type="entry name" value="WH-like_DNA-bd_sf"/>
</dbReference>
<gene>
    <name evidence="6" type="ORF">GCM10010389_51360</name>
</gene>
<keyword evidence="1" id="KW-0805">Transcription regulation</keyword>
<reference evidence="6" key="2">
    <citation type="submission" date="2020-09" db="EMBL/GenBank/DDBJ databases">
        <authorList>
            <person name="Sun Q."/>
            <person name="Ohkuma M."/>
        </authorList>
    </citation>
    <scope>NUCLEOTIDE SEQUENCE</scope>
    <source>
        <strain evidence="6">JCM 5016</strain>
    </source>
</reference>
<dbReference type="InterPro" id="IPR036390">
    <property type="entry name" value="WH_DNA-bd_sf"/>
</dbReference>
<dbReference type="GO" id="GO:0003677">
    <property type="term" value="F:DNA binding"/>
    <property type="evidence" value="ECO:0007669"/>
    <property type="project" value="UniProtKB-KW"/>
</dbReference>
<feature type="region of interest" description="Disordered" evidence="4">
    <location>
        <begin position="323"/>
        <end position="399"/>
    </location>
</feature>
<keyword evidence="2" id="KW-0238">DNA-binding</keyword>
<dbReference type="RefSeq" id="WP_190059846.1">
    <property type="nucleotide sequence ID" value="NZ_BMWH01000025.1"/>
</dbReference>
<evidence type="ECO:0000256" key="4">
    <source>
        <dbReference type="SAM" id="MobiDB-lite"/>
    </source>
</evidence>
<feature type="compositionally biased region" description="Gly residues" evidence="4">
    <location>
        <begin position="345"/>
        <end position="388"/>
    </location>
</feature>
<name>A0A918RNN2_9ACTN</name>
<dbReference type="SUPFAM" id="SSF46785">
    <property type="entry name" value="Winged helix' DNA-binding domain"/>
    <property type="match status" value="1"/>
</dbReference>
<accession>A0A918RNN2</accession>
<feature type="domain" description="HTH arsR-type" evidence="5">
    <location>
        <begin position="222"/>
        <end position="330"/>
    </location>
</feature>
<dbReference type="AlphaFoldDB" id="A0A918RNN2"/>
<dbReference type="Gene3D" id="1.10.10.10">
    <property type="entry name" value="Winged helix-like DNA-binding domain superfamily/Winged helix DNA-binding domain"/>
    <property type="match status" value="1"/>
</dbReference>
<keyword evidence="3" id="KW-0804">Transcription</keyword>
<dbReference type="InterPro" id="IPR011991">
    <property type="entry name" value="ArsR-like_HTH"/>
</dbReference>
<dbReference type="PRINTS" id="PR00778">
    <property type="entry name" value="HTHARSR"/>
</dbReference>
<evidence type="ECO:0000256" key="1">
    <source>
        <dbReference type="ARBA" id="ARBA00023015"/>
    </source>
</evidence>
<reference evidence="6" key="1">
    <citation type="journal article" date="2014" name="Int. J. Syst. Evol. Microbiol.">
        <title>Complete genome sequence of Corynebacterium casei LMG S-19264T (=DSM 44701T), isolated from a smear-ripened cheese.</title>
        <authorList>
            <consortium name="US DOE Joint Genome Institute (JGI-PGF)"/>
            <person name="Walter F."/>
            <person name="Albersmeier A."/>
            <person name="Kalinowski J."/>
            <person name="Ruckert C."/>
        </authorList>
    </citation>
    <scope>NUCLEOTIDE SEQUENCE</scope>
    <source>
        <strain evidence="6">JCM 5016</strain>
    </source>
</reference>
<comment type="caution">
    <text evidence="6">The sequence shown here is derived from an EMBL/GenBank/DDBJ whole genome shotgun (WGS) entry which is preliminary data.</text>
</comment>
<evidence type="ECO:0000313" key="6">
    <source>
        <dbReference type="EMBL" id="GHA05627.1"/>
    </source>
</evidence>
<organism evidence="6 7">
    <name type="scientific">Streptomyces echinoruber</name>
    <dbReference type="NCBI Taxonomy" id="68898"/>
    <lineage>
        <taxon>Bacteria</taxon>
        <taxon>Bacillati</taxon>
        <taxon>Actinomycetota</taxon>
        <taxon>Actinomycetes</taxon>
        <taxon>Kitasatosporales</taxon>
        <taxon>Streptomycetaceae</taxon>
        <taxon>Streptomyces</taxon>
    </lineage>
</organism>
<evidence type="ECO:0000313" key="7">
    <source>
        <dbReference type="Proteomes" id="UP000623010"/>
    </source>
</evidence>